<name>A0A0K8PPA4_STRAJ</name>
<evidence type="ECO:0000313" key="3">
    <source>
        <dbReference type="Proteomes" id="UP000053859"/>
    </source>
</evidence>
<dbReference type="Pfam" id="PF13814">
    <property type="entry name" value="Replic_Relax"/>
    <property type="match status" value="1"/>
</dbReference>
<feature type="compositionally biased region" description="Low complexity" evidence="1">
    <location>
        <begin position="75"/>
        <end position="95"/>
    </location>
</feature>
<feature type="region of interest" description="Disordered" evidence="1">
    <location>
        <begin position="73"/>
        <end position="99"/>
    </location>
</feature>
<protein>
    <submittedName>
        <fullName evidence="2">Uncharacterized protein</fullName>
    </submittedName>
</protein>
<dbReference type="AlphaFoldDB" id="A0A0K8PPA4"/>
<dbReference type="PATRIC" id="fig|146537.3.peg.4837"/>
<evidence type="ECO:0000313" key="2">
    <source>
        <dbReference type="EMBL" id="GAP49735.1"/>
    </source>
</evidence>
<reference evidence="2" key="1">
    <citation type="journal article" date="2015" name="Genome Announc.">
        <title>Draft Genome Sequence of Thiostrepton-Producing Streptomyces azureus ATCC 14921.</title>
        <authorList>
            <person name="Sakihara K."/>
            <person name="Maeda J."/>
            <person name="Tashiro K."/>
            <person name="Fujino Y."/>
            <person name="Kuhara S."/>
            <person name="Ohshima T."/>
            <person name="Ogata S."/>
            <person name="Doi K."/>
        </authorList>
    </citation>
    <scope>NUCLEOTIDE SEQUENCE [LARGE SCALE GENOMIC DNA]</scope>
    <source>
        <strain evidence="2">ATCC14921</strain>
    </source>
</reference>
<proteinExistence type="predicted"/>
<sequence length="128" mass="13856">MEVAHPVPRHQSLVADALVHLPYSNLPHVFVEVDRASMTFGKLTAKLTAYDEYRTNVWKSTGKQEWLAAPCTTRASANPAHPAPTSAAASTTPATRPDARWHGCLRPAGLISRVVCTRVWEAPGSTVA</sequence>
<keyword evidence="3" id="KW-1185">Reference proteome</keyword>
<evidence type="ECO:0000256" key="1">
    <source>
        <dbReference type="SAM" id="MobiDB-lite"/>
    </source>
</evidence>
<dbReference type="InterPro" id="IPR025855">
    <property type="entry name" value="Replic_Relax"/>
</dbReference>
<dbReference type="Proteomes" id="UP000053859">
    <property type="component" value="Unassembled WGS sequence"/>
</dbReference>
<dbReference type="EMBL" id="DF968310">
    <property type="protein sequence ID" value="GAP49735.1"/>
    <property type="molecule type" value="Genomic_DNA"/>
</dbReference>
<accession>A0A0K8PPA4</accession>
<gene>
    <name evidence="2" type="ORF">SAZU_4597</name>
</gene>
<organism evidence="2 3">
    <name type="scientific">Streptomyces azureus</name>
    <dbReference type="NCBI Taxonomy" id="146537"/>
    <lineage>
        <taxon>Bacteria</taxon>
        <taxon>Bacillati</taxon>
        <taxon>Actinomycetota</taxon>
        <taxon>Actinomycetes</taxon>
        <taxon>Kitasatosporales</taxon>
        <taxon>Streptomycetaceae</taxon>
        <taxon>Streptomyces</taxon>
    </lineage>
</organism>